<gene>
    <name evidence="2" type="ORF">CLIT_11c02720</name>
</gene>
<keyword evidence="3" id="KW-1185">Reference proteome</keyword>
<keyword evidence="1" id="KW-1133">Transmembrane helix</keyword>
<sequence>MHKDIKLIVYQIKRIGKDNLMLLLLVYPALLAAVGKLSIPFFRDAFIEDFDLMNHYPAILVFFIIANPYIYGALAAFTLLDEREENVLLAIRVTPLTLSHYLGTKVFFFSIVSILSGMFITWFLDLVTISFVESFVINTLIAMSAPFSMILINSFANNRVEGFALVKGTSLMIILPLTAFYVPEKWNLLLGCIPGYWPAMSINKLANPSFGFMPYWGYSLAGFLYILILIALCFRRFKRRIS</sequence>
<comment type="caution">
    <text evidence="2">The sequence shown here is derived from an EMBL/GenBank/DDBJ whole genome shotgun (WGS) entry which is preliminary data.</text>
</comment>
<keyword evidence="1" id="KW-0812">Transmembrane</keyword>
<accession>A0A069REM2</accession>
<dbReference type="Proteomes" id="UP000027946">
    <property type="component" value="Unassembled WGS sequence"/>
</dbReference>
<protein>
    <submittedName>
        <fullName evidence="2">ABC-type transport system, permease component</fullName>
    </submittedName>
</protein>
<dbReference type="STRING" id="1121324.CLIT_11c02720"/>
<dbReference type="eggNOG" id="ENOG50303AS">
    <property type="taxonomic scope" value="Bacteria"/>
</dbReference>
<dbReference type="AlphaFoldDB" id="A0A069REM2"/>
<name>A0A069REM2_PEPLI</name>
<feature type="transmembrane region" description="Helical" evidence="1">
    <location>
        <begin position="163"/>
        <end position="182"/>
    </location>
</feature>
<feature type="transmembrane region" description="Helical" evidence="1">
    <location>
        <begin position="135"/>
        <end position="156"/>
    </location>
</feature>
<feature type="transmembrane region" description="Helical" evidence="1">
    <location>
        <begin position="59"/>
        <end position="80"/>
    </location>
</feature>
<organism evidence="2 3">
    <name type="scientific">Peptoclostridium litorale DSM 5388</name>
    <dbReference type="NCBI Taxonomy" id="1121324"/>
    <lineage>
        <taxon>Bacteria</taxon>
        <taxon>Bacillati</taxon>
        <taxon>Bacillota</taxon>
        <taxon>Clostridia</taxon>
        <taxon>Peptostreptococcales</taxon>
        <taxon>Peptoclostridiaceae</taxon>
        <taxon>Peptoclostridium</taxon>
    </lineage>
</organism>
<keyword evidence="1" id="KW-0472">Membrane</keyword>
<evidence type="ECO:0000313" key="3">
    <source>
        <dbReference type="Proteomes" id="UP000027946"/>
    </source>
</evidence>
<dbReference type="EMBL" id="JJMM01000011">
    <property type="protein sequence ID" value="KDR95243.1"/>
    <property type="molecule type" value="Genomic_DNA"/>
</dbReference>
<evidence type="ECO:0000313" key="2">
    <source>
        <dbReference type="EMBL" id="KDR95243.1"/>
    </source>
</evidence>
<feature type="transmembrane region" description="Helical" evidence="1">
    <location>
        <begin position="101"/>
        <end position="123"/>
    </location>
</feature>
<evidence type="ECO:0000256" key="1">
    <source>
        <dbReference type="SAM" id="Phobius"/>
    </source>
</evidence>
<reference evidence="2 3" key="1">
    <citation type="submission" date="2014-03" db="EMBL/GenBank/DDBJ databases">
        <title>Genome sequence of Clostridium litorale W6, DSM 5388.</title>
        <authorList>
            <person name="Poehlein A."/>
            <person name="Jagirdar A."/>
            <person name="Khonsari B."/>
            <person name="Chibani C.M."/>
            <person name="Gutierrez Gutierrez D.A."/>
            <person name="Davydova E."/>
            <person name="Alghaithi H.S."/>
            <person name="Nair K.P."/>
            <person name="Dhamotharan K."/>
            <person name="Chandran L."/>
            <person name="G W."/>
            <person name="Daniel R."/>
        </authorList>
    </citation>
    <scope>NUCLEOTIDE SEQUENCE [LARGE SCALE GENOMIC DNA]</scope>
    <source>
        <strain evidence="2 3">W6</strain>
    </source>
</reference>
<feature type="transmembrane region" description="Helical" evidence="1">
    <location>
        <begin position="20"/>
        <end position="39"/>
    </location>
</feature>
<proteinExistence type="predicted"/>
<feature type="transmembrane region" description="Helical" evidence="1">
    <location>
        <begin position="215"/>
        <end position="234"/>
    </location>
</feature>